<evidence type="ECO:0000313" key="2">
    <source>
        <dbReference type="Proteomes" id="UP001652741"/>
    </source>
</evidence>
<sequence>MNDPRDKDSIPISRKHRLMAAAMPGAESPLYGNTSRSDRNGIGLVHCFICGSGVSPGKELRLQVKYPKENGPFFPFLENQEPAPGACEVSPDGHAMVCAVCHCFLGEQWNSFERTRTPIEKRMYWLKRPYQCDSRRIPQEWNISYDLEQRISVSSQNYDGNESDFSSFSENENMSDQELDLVDRASVSKEKYKTSGSNSKTPRNGNRKNNNSVISVKSSPDSQRAIRYPVGVYQAQDSPKSDSAMPPRRGAKMMNNLSQSSVSLAQEIVSQRCYDSSHVDTPVQDNGIIMRNRQWLAEGNVRHADPRPLQRAADSSCSLARHPSLIFHQKGEDLADAADGLSPIGAAVTSRRDTAAPRERVPGKFIASDNSDNDHEINITSDDDREVFEEAGSSRERVLALLRPPRDAAGRVIAMPQSGASGGANRSTSPEECVCYICGSGLWQGGRFCVSVQKQERAASEPFFPFLWLHSPPPGAIPLTPGGTTLVCASCHTSLMQQWQGFQLADVPVLQRLYVVPLNQGSSTPAPASGPPPCITSQERHPLEPLDRLPKSQASCEACFLCGQECGQNVRVAHARVGMGKARGAMYFPFINLLPCPPGAQGVRNGQVHCCPPCHAILEEIWGAYRLSLSEDLITSVTSFLGRYHAALATGGAGLAHSQKGVSSSSSGHGGSVSVCYLCGAELGVGGEFQLHVNPPGRCGEREPFFPFLTIHPPAPRAKPADATGLVSACALCYHDLHAQWAQHESQGSATSSSTAPGPASSTPQPASSPWARQYSCEAFVCFFCRQEQRRQGGLCAVTVARLPVFLYAPRGRRTLLVDDGRKLVIGSCVECKSMVLAGQSMQQERVRDGEGQRDGRTETESPPATSRPRHKTSSVIEGVARVSKEADSAVHASAVSESQSTEPGVGHTPSTPHPGARERRPPTFQ</sequence>
<feature type="compositionally biased region" description="Low complexity" evidence="1">
    <location>
        <begin position="207"/>
        <end position="219"/>
    </location>
</feature>
<feature type="compositionally biased region" description="Basic and acidic residues" evidence="1">
    <location>
        <begin position="181"/>
        <end position="193"/>
    </location>
</feature>
<organism evidence="2 3">
    <name type="scientific">Salmo salar</name>
    <name type="common">Atlantic salmon</name>
    <dbReference type="NCBI Taxonomy" id="8030"/>
    <lineage>
        <taxon>Eukaryota</taxon>
        <taxon>Metazoa</taxon>
        <taxon>Chordata</taxon>
        <taxon>Craniata</taxon>
        <taxon>Vertebrata</taxon>
        <taxon>Euteleostomi</taxon>
        <taxon>Actinopterygii</taxon>
        <taxon>Neopterygii</taxon>
        <taxon>Teleostei</taxon>
        <taxon>Protacanthopterygii</taxon>
        <taxon>Salmoniformes</taxon>
        <taxon>Salmonidae</taxon>
        <taxon>Salmoninae</taxon>
        <taxon>Salmo</taxon>
    </lineage>
</organism>
<feature type="compositionally biased region" description="Low complexity" evidence="1">
    <location>
        <begin position="163"/>
        <end position="172"/>
    </location>
</feature>
<evidence type="ECO:0008006" key="4">
    <source>
        <dbReference type="Google" id="ProtNLM"/>
    </source>
</evidence>
<feature type="compositionally biased region" description="Basic and acidic residues" evidence="1">
    <location>
        <begin position="845"/>
        <end position="860"/>
    </location>
</feature>
<evidence type="ECO:0000313" key="3">
    <source>
        <dbReference type="RefSeq" id="XP_045545143.1"/>
    </source>
</evidence>
<feature type="compositionally biased region" description="Low complexity" evidence="1">
    <location>
        <begin position="746"/>
        <end position="768"/>
    </location>
</feature>
<proteinExistence type="predicted"/>
<gene>
    <name evidence="3" type="primary">LOC123725140</name>
</gene>
<feature type="region of interest" description="Disordered" evidence="1">
    <location>
        <begin position="156"/>
        <end position="222"/>
    </location>
</feature>
<feature type="compositionally biased region" description="Polar residues" evidence="1">
    <location>
        <begin position="194"/>
        <end position="204"/>
    </location>
</feature>
<keyword evidence="2" id="KW-1185">Reference proteome</keyword>
<dbReference type="PANTHER" id="PTHR40240">
    <property type="entry name" value="PLEXUS, ISOFORM A"/>
    <property type="match status" value="1"/>
</dbReference>
<feature type="region of interest" description="Disordered" evidence="1">
    <location>
        <begin position="745"/>
        <end position="768"/>
    </location>
</feature>
<dbReference type="Proteomes" id="UP001652741">
    <property type="component" value="Chromosome ssa11"/>
</dbReference>
<feature type="region of interest" description="Disordered" evidence="1">
    <location>
        <begin position="841"/>
        <end position="926"/>
    </location>
</feature>
<accession>A0ABM3CF14</accession>
<reference evidence="3" key="1">
    <citation type="submission" date="2025-08" db="UniProtKB">
        <authorList>
            <consortium name="RefSeq"/>
        </authorList>
    </citation>
    <scope>IDENTIFICATION</scope>
</reference>
<evidence type="ECO:0000256" key="1">
    <source>
        <dbReference type="SAM" id="MobiDB-lite"/>
    </source>
</evidence>
<dbReference type="GeneID" id="123725140"/>
<dbReference type="RefSeq" id="XP_045545143.1">
    <property type="nucleotide sequence ID" value="XM_045689187.1"/>
</dbReference>
<feature type="compositionally biased region" description="Basic and acidic residues" evidence="1">
    <location>
        <begin position="916"/>
        <end position="926"/>
    </location>
</feature>
<protein>
    <recommendedName>
        <fullName evidence="4">Genetic suppressor element 1</fullName>
    </recommendedName>
</protein>
<name>A0ABM3CF14_SALSA</name>
<dbReference type="PANTHER" id="PTHR40240:SF1">
    <property type="entry name" value="PLEXUS, ISOFORM A"/>
    <property type="match status" value="1"/>
</dbReference>